<keyword evidence="5" id="KW-1185">Reference proteome</keyword>
<dbReference type="PANTHER" id="PTHR46558">
    <property type="entry name" value="TRACRIPTIONAL REGULATORY PROTEIN-RELATED-RELATED"/>
    <property type="match status" value="1"/>
</dbReference>
<dbReference type="Proteomes" id="UP000776629">
    <property type="component" value="Unassembled WGS sequence"/>
</dbReference>
<dbReference type="PROSITE" id="PS50943">
    <property type="entry name" value="HTH_CROC1"/>
    <property type="match status" value="1"/>
</dbReference>
<feature type="domain" description="HTH cro/C1-type" evidence="3">
    <location>
        <begin position="5"/>
        <end position="58"/>
    </location>
</feature>
<organism evidence="4 5">
    <name type="scientific">Limosilactobacillus alvi</name>
    <dbReference type="NCBI Taxonomy" id="990412"/>
    <lineage>
        <taxon>Bacteria</taxon>
        <taxon>Bacillati</taxon>
        <taxon>Bacillota</taxon>
        <taxon>Bacilli</taxon>
        <taxon>Lactobacillales</taxon>
        <taxon>Lactobacillaceae</taxon>
        <taxon>Limosilactobacillus</taxon>
    </lineage>
</organism>
<keyword evidence="2" id="KW-0812">Transmembrane</keyword>
<dbReference type="SMART" id="SM00530">
    <property type="entry name" value="HTH_XRE"/>
    <property type="match status" value="1"/>
</dbReference>
<evidence type="ECO:0000313" key="5">
    <source>
        <dbReference type="Proteomes" id="UP000776629"/>
    </source>
</evidence>
<dbReference type="InterPro" id="IPR010982">
    <property type="entry name" value="Lambda_DNA-bd_dom_sf"/>
</dbReference>
<evidence type="ECO:0000313" key="4">
    <source>
        <dbReference type="EMBL" id="MBM6754551.1"/>
    </source>
</evidence>
<gene>
    <name evidence="4" type="ORF">H5993_07250</name>
</gene>
<dbReference type="Pfam" id="PF01381">
    <property type="entry name" value="HTH_3"/>
    <property type="match status" value="1"/>
</dbReference>
<sequence>MENKLKLIRTKNGLSQEALAEKSGVSVRTIQRLEAGNDGSIDTMNLLASALNVSLTDLFITKDPDQEFKVAGAQTQLDYQLATRRQEFKGYNIAFIGCWIGIMFLWGIGLQLLPNDILVDVFGALWFVGWILMFPIKQLLITNYINPKLDQKYPLTKLHLDKNKRKRHS</sequence>
<dbReference type="EMBL" id="JACJJQ010000035">
    <property type="protein sequence ID" value="MBM6754551.1"/>
    <property type="molecule type" value="Genomic_DNA"/>
</dbReference>
<keyword evidence="1" id="KW-0238">DNA-binding</keyword>
<protein>
    <submittedName>
        <fullName evidence="4">Helix-turn-helix transcriptional regulator</fullName>
    </submittedName>
</protein>
<keyword evidence="2" id="KW-1133">Transmembrane helix</keyword>
<dbReference type="CDD" id="cd00093">
    <property type="entry name" value="HTH_XRE"/>
    <property type="match status" value="1"/>
</dbReference>
<proteinExistence type="predicted"/>
<evidence type="ECO:0000256" key="1">
    <source>
        <dbReference type="ARBA" id="ARBA00023125"/>
    </source>
</evidence>
<dbReference type="Gene3D" id="1.10.260.40">
    <property type="entry name" value="lambda repressor-like DNA-binding domains"/>
    <property type="match status" value="1"/>
</dbReference>
<evidence type="ECO:0000256" key="2">
    <source>
        <dbReference type="SAM" id="Phobius"/>
    </source>
</evidence>
<dbReference type="InterPro" id="IPR001387">
    <property type="entry name" value="Cro/C1-type_HTH"/>
</dbReference>
<dbReference type="PANTHER" id="PTHR46558:SF4">
    <property type="entry name" value="DNA-BIDING PHAGE PROTEIN"/>
    <property type="match status" value="1"/>
</dbReference>
<accession>A0ABS2ER56</accession>
<keyword evidence="2" id="KW-0472">Membrane</keyword>
<feature type="transmembrane region" description="Helical" evidence="2">
    <location>
        <begin position="117"/>
        <end position="136"/>
    </location>
</feature>
<name>A0ABS2ER56_9LACO</name>
<dbReference type="SUPFAM" id="SSF47413">
    <property type="entry name" value="lambda repressor-like DNA-binding domains"/>
    <property type="match status" value="1"/>
</dbReference>
<reference evidence="4 5" key="1">
    <citation type="journal article" date="2021" name="Sci. Rep.">
        <title>The distribution of antibiotic resistance genes in chicken gut microbiota commensals.</title>
        <authorList>
            <person name="Juricova H."/>
            <person name="Matiasovicova J."/>
            <person name="Kubasova T."/>
            <person name="Cejkova D."/>
            <person name="Rychlik I."/>
        </authorList>
    </citation>
    <scope>NUCLEOTIDE SEQUENCE [LARGE SCALE GENOMIC DNA]</scope>
    <source>
        <strain evidence="4 5">An810</strain>
    </source>
</reference>
<dbReference type="RefSeq" id="WP_204776827.1">
    <property type="nucleotide sequence ID" value="NZ_JACJJQ010000035.1"/>
</dbReference>
<evidence type="ECO:0000259" key="3">
    <source>
        <dbReference type="PROSITE" id="PS50943"/>
    </source>
</evidence>
<feature type="transmembrane region" description="Helical" evidence="2">
    <location>
        <begin position="91"/>
        <end position="111"/>
    </location>
</feature>
<comment type="caution">
    <text evidence="4">The sequence shown here is derived from an EMBL/GenBank/DDBJ whole genome shotgun (WGS) entry which is preliminary data.</text>
</comment>